<evidence type="ECO:0000256" key="2">
    <source>
        <dbReference type="ARBA" id="ARBA00001966"/>
    </source>
</evidence>
<dbReference type="Gene3D" id="1.10.1060.10">
    <property type="entry name" value="Alpha-helical ferredoxin"/>
    <property type="match status" value="1"/>
</dbReference>
<dbReference type="InterPro" id="IPR001611">
    <property type="entry name" value="Leu-rich_rpt"/>
</dbReference>
<feature type="transmembrane region" description="Helical" evidence="12">
    <location>
        <begin position="272"/>
        <end position="293"/>
    </location>
</feature>
<dbReference type="InterPro" id="IPR032675">
    <property type="entry name" value="LRR_dom_sf"/>
</dbReference>
<keyword evidence="5" id="KW-0433">Leucine-rich repeat</keyword>
<dbReference type="InterPro" id="IPR025192">
    <property type="entry name" value="Succ_DH/fum_Rdtase_N"/>
</dbReference>
<comment type="cofactor">
    <cofactor evidence="1">
        <name>[3Fe-4S] cluster</name>
        <dbReference type="ChEBI" id="CHEBI:21137"/>
    </cofactor>
</comment>
<feature type="domain" description="Succinate dehydogenase/fumarate reductase N-terminal" evidence="14">
    <location>
        <begin position="299"/>
        <end position="375"/>
    </location>
</feature>
<dbReference type="PANTHER" id="PTHR11921">
    <property type="entry name" value="SUCCINATE DEHYDROGENASE IRON-SULFUR PROTEIN"/>
    <property type="match status" value="1"/>
</dbReference>
<dbReference type="GO" id="GO:0009055">
    <property type="term" value="F:electron transfer activity"/>
    <property type="evidence" value="ECO:0007669"/>
    <property type="project" value="InterPro"/>
</dbReference>
<evidence type="ECO:0000256" key="6">
    <source>
        <dbReference type="ARBA" id="ARBA00022723"/>
    </source>
</evidence>
<comment type="cofactor">
    <cofactor evidence="11">
        <name>[2Fe-2S] cluster</name>
        <dbReference type="ChEBI" id="CHEBI:190135"/>
    </cofactor>
</comment>
<dbReference type="InterPro" id="IPR013210">
    <property type="entry name" value="LRR_N_plant-typ"/>
</dbReference>
<dbReference type="GO" id="GO:0046872">
    <property type="term" value="F:metal ion binding"/>
    <property type="evidence" value="ECO:0007669"/>
    <property type="project" value="UniProtKB-KW"/>
</dbReference>
<dbReference type="Pfam" id="PF13855">
    <property type="entry name" value="LRR_8"/>
    <property type="match status" value="1"/>
</dbReference>
<dbReference type="AlphaFoldDB" id="A0A8K0HQ59"/>
<keyword evidence="10" id="KW-0411">Iron-sulfur</keyword>
<evidence type="ECO:0000256" key="7">
    <source>
        <dbReference type="ARBA" id="ARBA00022737"/>
    </source>
</evidence>
<evidence type="ECO:0000256" key="3">
    <source>
        <dbReference type="ARBA" id="ARBA00009433"/>
    </source>
</evidence>
<dbReference type="Pfam" id="PF13085">
    <property type="entry name" value="Fer2_3"/>
    <property type="match status" value="1"/>
</dbReference>
<comment type="similarity">
    <text evidence="3">Belongs to the succinate dehydrogenase/fumarate reductase iron-sulfur protein family.</text>
</comment>
<feature type="domain" description="Leucine-rich repeat-containing N-terminal plant-type" evidence="13">
    <location>
        <begin position="40"/>
        <end position="54"/>
    </location>
</feature>
<evidence type="ECO:0000256" key="1">
    <source>
        <dbReference type="ARBA" id="ARBA00001927"/>
    </source>
</evidence>
<comment type="cofactor">
    <cofactor evidence="2">
        <name>[4Fe-4S] cluster</name>
        <dbReference type="ChEBI" id="CHEBI:49883"/>
    </cofactor>
</comment>
<dbReference type="Pfam" id="PF08263">
    <property type="entry name" value="LRRNT_2"/>
    <property type="match status" value="2"/>
</dbReference>
<dbReference type="Gene3D" id="3.80.10.10">
    <property type="entry name" value="Ribonuclease Inhibitor"/>
    <property type="match status" value="1"/>
</dbReference>
<dbReference type="GO" id="GO:0005739">
    <property type="term" value="C:mitochondrion"/>
    <property type="evidence" value="ECO:0007669"/>
    <property type="project" value="TreeGrafter"/>
</dbReference>
<accession>A0A8K0HQ59</accession>
<dbReference type="NCBIfam" id="TIGR00384">
    <property type="entry name" value="dhsB"/>
    <property type="match status" value="1"/>
</dbReference>
<feature type="domain" description="Leucine-rich repeat-containing N-terminal plant-type" evidence="13">
    <location>
        <begin position="89"/>
        <end position="104"/>
    </location>
</feature>
<keyword evidence="12" id="KW-1133">Transmembrane helix</keyword>
<dbReference type="SUPFAM" id="SSF54292">
    <property type="entry name" value="2Fe-2S ferredoxin-like"/>
    <property type="match status" value="1"/>
</dbReference>
<dbReference type="PANTHER" id="PTHR11921:SF29">
    <property type="entry name" value="SUCCINATE DEHYDROGENASE [UBIQUINONE] IRON-SULFUR SUBUNIT, MITOCHONDRIAL"/>
    <property type="match status" value="1"/>
</dbReference>
<feature type="transmembrane region" description="Helical" evidence="12">
    <location>
        <begin position="219"/>
        <end position="243"/>
    </location>
</feature>
<dbReference type="GO" id="GO:0006099">
    <property type="term" value="P:tricarboxylic acid cycle"/>
    <property type="evidence" value="ECO:0007669"/>
    <property type="project" value="InterPro"/>
</dbReference>
<dbReference type="OrthoDB" id="1738872at2759"/>
<sequence length="441" mass="49739">MTKYFVNFVAESALSLMTKCHSNVSTTAITSSSLITSCLPDQTAALLQFKGEFAFIKPNFGSYYFNCPRSADLYYHADDYESYPKMKFWEKEKDCCSWDGVACNTETGKVVGLTIFISIVLSNNRFDGDIPSSIGKLQSLIMLNLSSSNFTGTIPSYFGYLRELESLDLSKNKPLVESLNSWQTSHFQDYVALKCQRNVKIRTHDSFPSKDEEESENGFTWKVVVMGYGCGFVVGLVIGHLTFVNKDEKLKNMDEKVLPASESPIRSFQAKALLVVFYLVVFLFRSLLVKLLINLMKCGPMVLDALIKIKNEMDSKLMFRHSCWEGIYGSCAMNIDGCNGLTCLTKIESGTNTTITLLPHMFVIKNLGVDMTNFYNQYKSKEPWLKRKNPPHVPGKEILQSKKDMAKLDGMYECILSAATLPRPIHVGTPSLIWDCRFAPR</sequence>
<keyword evidence="4" id="KW-0004">4Fe-4S</keyword>
<dbReference type="Proteomes" id="UP000796880">
    <property type="component" value="Unassembled WGS sequence"/>
</dbReference>
<proteinExistence type="inferred from homology"/>
<dbReference type="GO" id="GO:0016491">
    <property type="term" value="F:oxidoreductase activity"/>
    <property type="evidence" value="ECO:0007669"/>
    <property type="project" value="UniProtKB-KW"/>
</dbReference>
<keyword evidence="9" id="KW-0408">Iron</keyword>
<dbReference type="SUPFAM" id="SSF52058">
    <property type="entry name" value="L domain-like"/>
    <property type="match status" value="1"/>
</dbReference>
<evidence type="ECO:0000256" key="4">
    <source>
        <dbReference type="ARBA" id="ARBA00022485"/>
    </source>
</evidence>
<dbReference type="Gene3D" id="3.10.20.30">
    <property type="match status" value="1"/>
</dbReference>
<name>A0A8K0HQ59_9ROSA</name>
<evidence type="ECO:0000256" key="10">
    <source>
        <dbReference type="ARBA" id="ARBA00023014"/>
    </source>
</evidence>
<protein>
    <recommendedName>
        <fullName evidence="17">Leucine-rich repeat-containing N-terminal plant-type domain-containing protein</fullName>
    </recommendedName>
</protein>
<dbReference type="InterPro" id="IPR050573">
    <property type="entry name" value="SDH/FRD_Iron-Sulfur"/>
</dbReference>
<reference evidence="15" key="1">
    <citation type="submission" date="2020-03" db="EMBL/GenBank/DDBJ databases">
        <title>A high-quality chromosome-level genome assembly of a woody plant with both climbing and erect habits, Rhamnella rubrinervis.</title>
        <authorList>
            <person name="Lu Z."/>
            <person name="Yang Y."/>
            <person name="Zhu X."/>
            <person name="Sun Y."/>
        </authorList>
    </citation>
    <scope>NUCLEOTIDE SEQUENCE</scope>
    <source>
        <strain evidence="15">BYM</strain>
        <tissue evidence="15">Leaf</tissue>
    </source>
</reference>
<dbReference type="InterPro" id="IPR009051">
    <property type="entry name" value="Helical_ferredxn"/>
</dbReference>
<evidence type="ECO:0000256" key="11">
    <source>
        <dbReference type="ARBA" id="ARBA00034078"/>
    </source>
</evidence>
<keyword evidence="12" id="KW-0812">Transmembrane</keyword>
<evidence type="ECO:0000256" key="12">
    <source>
        <dbReference type="SAM" id="Phobius"/>
    </source>
</evidence>
<keyword evidence="7" id="KW-0677">Repeat</keyword>
<gene>
    <name evidence="15" type="ORF">FNV43_RR00211</name>
</gene>
<evidence type="ECO:0000259" key="13">
    <source>
        <dbReference type="Pfam" id="PF08263"/>
    </source>
</evidence>
<evidence type="ECO:0000256" key="5">
    <source>
        <dbReference type="ARBA" id="ARBA00022614"/>
    </source>
</evidence>
<evidence type="ECO:0000256" key="9">
    <source>
        <dbReference type="ARBA" id="ARBA00023004"/>
    </source>
</evidence>
<dbReference type="InterPro" id="IPR036010">
    <property type="entry name" value="2Fe-2S_ferredoxin-like_sf"/>
</dbReference>
<keyword evidence="12" id="KW-0472">Membrane</keyword>
<keyword evidence="16" id="KW-1185">Reference proteome</keyword>
<evidence type="ECO:0008006" key="17">
    <source>
        <dbReference type="Google" id="ProtNLM"/>
    </source>
</evidence>
<dbReference type="InterPro" id="IPR004489">
    <property type="entry name" value="Succ_DH/fum_Rdtase_Fe-S"/>
</dbReference>
<keyword evidence="6" id="KW-0479">Metal-binding</keyword>
<evidence type="ECO:0000313" key="16">
    <source>
        <dbReference type="Proteomes" id="UP000796880"/>
    </source>
</evidence>
<dbReference type="GO" id="GO:0051539">
    <property type="term" value="F:4 iron, 4 sulfur cluster binding"/>
    <property type="evidence" value="ECO:0007669"/>
    <property type="project" value="UniProtKB-KW"/>
</dbReference>
<keyword evidence="8" id="KW-0560">Oxidoreductase</keyword>
<evidence type="ECO:0000259" key="14">
    <source>
        <dbReference type="Pfam" id="PF13085"/>
    </source>
</evidence>
<comment type="caution">
    <text evidence="15">The sequence shown here is derived from an EMBL/GenBank/DDBJ whole genome shotgun (WGS) entry which is preliminary data.</text>
</comment>
<evidence type="ECO:0000256" key="8">
    <source>
        <dbReference type="ARBA" id="ARBA00023002"/>
    </source>
</evidence>
<dbReference type="InterPro" id="IPR012675">
    <property type="entry name" value="Beta-grasp_dom_sf"/>
</dbReference>
<dbReference type="GO" id="GO:0022904">
    <property type="term" value="P:respiratory electron transport chain"/>
    <property type="evidence" value="ECO:0007669"/>
    <property type="project" value="TreeGrafter"/>
</dbReference>
<evidence type="ECO:0000313" key="15">
    <source>
        <dbReference type="EMBL" id="KAF3455578.1"/>
    </source>
</evidence>
<organism evidence="15 16">
    <name type="scientific">Rhamnella rubrinervis</name>
    <dbReference type="NCBI Taxonomy" id="2594499"/>
    <lineage>
        <taxon>Eukaryota</taxon>
        <taxon>Viridiplantae</taxon>
        <taxon>Streptophyta</taxon>
        <taxon>Embryophyta</taxon>
        <taxon>Tracheophyta</taxon>
        <taxon>Spermatophyta</taxon>
        <taxon>Magnoliopsida</taxon>
        <taxon>eudicotyledons</taxon>
        <taxon>Gunneridae</taxon>
        <taxon>Pentapetalae</taxon>
        <taxon>rosids</taxon>
        <taxon>fabids</taxon>
        <taxon>Rosales</taxon>
        <taxon>Rhamnaceae</taxon>
        <taxon>rhamnoid group</taxon>
        <taxon>Rhamneae</taxon>
        <taxon>Rhamnella</taxon>
    </lineage>
</organism>
<dbReference type="EMBL" id="VOIH02000001">
    <property type="protein sequence ID" value="KAF3455578.1"/>
    <property type="molecule type" value="Genomic_DNA"/>
</dbReference>